<dbReference type="HAMAP" id="MF_04113">
    <property type="entry name" value="CAPSID_P_T4"/>
    <property type="match status" value="1"/>
</dbReference>
<evidence type="ECO:0000256" key="4">
    <source>
        <dbReference type="ARBA" id="ARBA00022921"/>
    </source>
</evidence>
<keyword evidence="4 5" id="KW-0426">Late protein</keyword>
<keyword evidence="3 5" id="KW-0946">Virion</keyword>
<proteinExistence type="inferred from homology"/>
<dbReference type="KEGG" id="vg:24721793"/>
<comment type="similarity">
    <text evidence="5">Belongs to the Tevenvirinae capsid vertex protein family.</text>
</comment>
<dbReference type="GeneID" id="24721793"/>
<evidence type="ECO:0000313" key="6">
    <source>
        <dbReference type="EMBL" id="AIX12165.1"/>
    </source>
</evidence>
<dbReference type="GO" id="GO:0019028">
    <property type="term" value="C:viral capsid"/>
    <property type="evidence" value="ECO:0007669"/>
    <property type="project" value="UniProtKB-UniRule"/>
</dbReference>
<dbReference type="Gene3D" id="3.30.2320.40">
    <property type="match status" value="1"/>
</dbReference>
<dbReference type="RefSeq" id="YP_009146627.1">
    <property type="nucleotide sequence ID" value="NC_027331.1"/>
</dbReference>
<evidence type="ECO:0000256" key="5">
    <source>
        <dbReference type="HAMAP-Rule" id="MF_04113"/>
    </source>
</evidence>
<evidence type="ECO:0000256" key="1">
    <source>
        <dbReference type="ARBA" id="ARBA00004328"/>
    </source>
</evidence>
<comment type="PTM">
    <text evidence="5">Proteolytic cleavage at the N-terminus by the prohead core protein protease gives rise to the mature capsid vertex protein.</text>
</comment>
<comment type="subcellular location">
    <subcellularLocation>
        <location evidence="1">Virion</location>
    </subcellularLocation>
</comment>
<protein>
    <recommendedName>
        <fullName evidence="5">Capsid vertex protein</fullName>
    </recommendedName>
    <alternativeName>
        <fullName evidence="5">gp24</fullName>
    </alternativeName>
    <component>
        <recommendedName>
            <fullName evidence="5">Mature capsid vertex protein</fullName>
        </recommendedName>
        <alternativeName>
            <fullName evidence="5">gp24*</fullName>
        </alternativeName>
    </component>
</protein>
<dbReference type="Pfam" id="PF07068">
    <property type="entry name" value="Gp23"/>
    <property type="match status" value="1"/>
</dbReference>
<name>A0A0A0YVL7_9CAUD</name>
<gene>
    <name evidence="6" type="ORF">CPT_Moon194</name>
</gene>
<keyword evidence="7" id="KW-1185">Reference proteome</keyword>
<keyword evidence="2 5" id="KW-0167">Capsid protein</keyword>
<feature type="chain" id="PRO_5023385597" description="Capsid vertex protein" evidence="5">
    <location>
        <begin position="1"/>
        <end position="428"/>
    </location>
</feature>
<dbReference type="Gene3D" id="2.10.10.40">
    <property type="match status" value="1"/>
</dbReference>
<comment type="subcellular location">
    <molecule>Capsid vertex protein</molecule>
    <subcellularLocation>
        <location evidence="5">Virion</location>
    </subcellularLocation>
    <text evidence="5">Part of the icosahedric capsid shell of the immature virion.</text>
</comment>
<dbReference type="EMBL" id="KM236240">
    <property type="protein sequence ID" value="AIX12165.1"/>
    <property type="molecule type" value="Genomic_DNA"/>
</dbReference>
<organism evidence="6 7">
    <name type="scientific">Citrobacter phage Moon</name>
    <dbReference type="NCBI Taxonomy" id="1540095"/>
    <lineage>
        <taxon>Viruses</taxon>
        <taxon>Duplodnaviria</taxon>
        <taxon>Heunggongvirae</taxon>
        <taxon>Uroviricota</taxon>
        <taxon>Caudoviricetes</taxon>
        <taxon>Pantevenvirales</taxon>
        <taxon>Straboviridae</taxon>
        <taxon>Tevenvirinae</taxon>
        <taxon>Moonvirus</taxon>
        <taxon>Moonvirus moon</taxon>
    </lineage>
</organism>
<dbReference type="Proteomes" id="UP000030323">
    <property type="component" value="Segment"/>
</dbReference>
<feature type="chain" id="PRO_5023385598" description="Mature capsid vertex protein" evidence="5">
    <location>
        <begin position="11"/>
        <end position="428"/>
    </location>
</feature>
<comment type="subcellular location">
    <molecule>Mature capsid vertex protein</molecule>
    <subcellularLocation>
        <location evidence="5">Virion</location>
    </subcellularLocation>
    <text evidence="5">Part of the icosahedric capsid shell of the mature virion.</text>
</comment>
<comment type="function">
    <text evidence="5">Capsid protein that self-associates to form pentons, building the capsid in association with hexamers of the major capsid protein and one dodecamer of the portal protein.</text>
</comment>
<dbReference type="InterPro" id="IPR010762">
    <property type="entry name" value="Gp23/Gp24_T4-like"/>
</dbReference>
<evidence type="ECO:0000256" key="3">
    <source>
        <dbReference type="ARBA" id="ARBA00022844"/>
    </source>
</evidence>
<sequence length="428" mass="47140">MAKINELLRESTISTSNQIGRPNLVALTRATTKLIYSDIVATQRTTQPMAAFYGIKYLNQDNEFTWRTGATYAGEAGFVDRKTIPEVTAANKGSLMKGDLFQLNKIVYKSLVDNPFASITETDMELATQIAVVLLTVRIFSDAARTEKFEGGEDTEIAEARFLVNKWQTHVKSRKLKTSVTVELAQDLEANGFDAPNFIEDLLATEMADEINKDILQSLITVSKRYKVEGITDTGFIDLSYASAPEAGRSLYRMVCEMVSHIQRESTYTASFCVASTRAAAVLAASGWLKHKPEDDQYLSQNAYGFLANGLPLYCDTNSPLDYVIVGVVEKLGEKELIGSIFYAPYTEGADLDDPEHVGAFKVITDPESLQPSIALLVRYALSANPYTVAKDDKEARVIDGGDMDKMAGRSDLSVLLGVKLPKIIIEE</sequence>
<evidence type="ECO:0000256" key="2">
    <source>
        <dbReference type="ARBA" id="ARBA00022561"/>
    </source>
</evidence>
<accession>A0A0A0YVL7</accession>
<dbReference type="InterPro" id="IPR038999">
    <property type="entry name" value="CAPSP"/>
</dbReference>
<reference evidence="6 7" key="1">
    <citation type="journal article" date="2015" name="Genome Announc.">
        <title>Complete Genome Sequence of Citrobacter freundii Myophage Moon.</title>
        <authorList>
            <person name="Edwards G.B."/>
            <person name="Luna A.J."/>
            <person name="Hernandez A.C."/>
            <person name="Kuty Everett G.F."/>
        </authorList>
    </citation>
    <scope>NUCLEOTIDE SEQUENCE [LARGE SCALE GENOMIC DNA]</scope>
</reference>
<comment type="subunit">
    <text evidence="5">Homopentamer. Interacts with the portal protein. Interacts with the major capsid protein that forms hexamers.</text>
</comment>
<evidence type="ECO:0000313" key="7">
    <source>
        <dbReference type="Proteomes" id="UP000030323"/>
    </source>
</evidence>
<feature type="site" description="Cleavage" evidence="5">
    <location>
        <begin position="10"/>
        <end position="11"/>
    </location>
</feature>